<protein>
    <recommendedName>
        <fullName evidence="5">Linker for activation of T cells family member 2</fullName>
    </recommendedName>
</protein>
<dbReference type="InterPro" id="IPR031428">
    <property type="entry name" value="LAT2"/>
</dbReference>
<organism evidence="3 4">
    <name type="scientific">Ornithorhynchus anatinus</name>
    <name type="common">Duckbill platypus</name>
    <dbReference type="NCBI Taxonomy" id="9258"/>
    <lineage>
        <taxon>Eukaryota</taxon>
        <taxon>Metazoa</taxon>
        <taxon>Chordata</taxon>
        <taxon>Craniata</taxon>
        <taxon>Vertebrata</taxon>
        <taxon>Euteleostomi</taxon>
        <taxon>Mammalia</taxon>
        <taxon>Monotremata</taxon>
        <taxon>Ornithorhynchidae</taxon>
        <taxon>Ornithorhynchus</taxon>
    </lineage>
</organism>
<reference evidence="3" key="2">
    <citation type="submission" date="2025-08" db="UniProtKB">
        <authorList>
            <consortium name="Ensembl"/>
        </authorList>
    </citation>
    <scope>IDENTIFICATION</scope>
    <source>
        <strain evidence="3">Glennie</strain>
    </source>
</reference>
<dbReference type="InParanoid" id="A0A6I8PNZ3"/>
<evidence type="ECO:0000256" key="1">
    <source>
        <dbReference type="SAM" id="MobiDB-lite"/>
    </source>
</evidence>
<keyword evidence="4" id="KW-1185">Reference proteome</keyword>
<evidence type="ECO:0008006" key="5">
    <source>
        <dbReference type="Google" id="ProtNLM"/>
    </source>
</evidence>
<evidence type="ECO:0000256" key="2">
    <source>
        <dbReference type="SAM" id="SignalP"/>
    </source>
</evidence>
<name>A0A6I8PNZ3_ORNAN</name>
<dbReference type="AlphaFoldDB" id="A0A6I8PNZ3"/>
<keyword evidence="2" id="KW-0732">Signal</keyword>
<dbReference type="PANTHER" id="PTHR15646:SF5">
    <property type="entry name" value="LINKER FOR ACTIVATION OF T-CELLS FAMILY MEMBER 2"/>
    <property type="match status" value="1"/>
</dbReference>
<gene>
    <name evidence="3" type="primary">LAT2</name>
</gene>
<dbReference type="GO" id="GO:0019722">
    <property type="term" value="P:calcium-mediated signaling"/>
    <property type="evidence" value="ECO:0000318"/>
    <property type="project" value="GO_Central"/>
</dbReference>
<feature type="region of interest" description="Disordered" evidence="1">
    <location>
        <begin position="146"/>
        <end position="196"/>
    </location>
</feature>
<dbReference type="OMA" id="FMGSQTY"/>
<dbReference type="GeneTree" id="ENSGT00390000006821"/>
<proteinExistence type="predicted"/>
<dbReference type="Pfam" id="PF15703">
    <property type="entry name" value="LAT2"/>
    <property type="match status" value="1"/>
</dbReference>
<feature type="chain" id="PRO_5026276965" description="Linker for activation of T cells family member 2" evidence="2">
    <location>
        <begin position="21"/>
        <end position="196"/>
    </location>
</feature>
<dbReference type="GO" id="GO:0005886">
    <property type="term" value="C:plasma membrane"/>
    <property type="evidence" value="ECO:0000318"/>
    <property type="project" value="GO_Central"/>
</dbReference>
<dbReference type="Ensembl" id="ENSOANT00000059200.1">
    <property type="protein sequence ID" value="ENSOANP00000054180.1"/>
    <property type="gene ID" value="ENSOANG00000036025.1"/>
</dbReference>
<reference evidence="3" key="3">
    <citation type="submission" date="2025-09" db="UniProtKB">
        <authorList>
            <consortium name="Ensembl"/>
        </authorList>
    </citation>
    <scope>IDENTIFICATION</scope>
    <source>
        <strain evidence="3">Glennie</strain>
    </source>
</reference>
<feature type="signal peptide" evidence="2">
    <location>
        <begin position="1"/>
        <end position="20"/>
    </location>
</feature>
<reference evidence="3 4" key="1">
    <citation type="journal article" date="2008" name="Nature">
        <title>Genome analysis of the platypus reveals unique signatures of evolution.</title>
        <authorList>
            <person name="Warren W.C."/>
            <person name="Hillier L.W."/>
            <person name="Marshall Graves J.A."/>
            <person name="Birney E."/>
            <person name="Ponting C.P."/>
            <person name="Grutzner F."/>
            <person name="Belov K."/>
            <person name="Miller W."/>
            <person name="Clarke L."/>
            <person name="Chinwalla A.T."/>
            <person name="Yang S.P."/>
            <person name="Heger A."/>
            <person name="Locke D.P."/>
            <person name="Miethke P."/>
            <person name="Waters P.D."/>
            <person name="Veyrunes F."/>
            <person name="Fulton L."/>
            <person name="Fulton B."/>
            <person name="Graves T."/>
            <person name="Wallis J."/>
            <person name="Puente X.S."/>
            <person name="Lopez-Otin C."/>
            <person name="Ordonez G.R."/>
            <person name="Eichler E.E."/>
            <person name="Chen L."/>
            <person name="Cheng Z."/>
            <person name="Deakin J.E."/>
            <person name="Alsop A."/>
            <person name="Thompson K."/>
            <person name="Kirby P."/>
            <person name="Papenfuss A.T."/>
            <person name="Wakefield M.J."/>
            <person name="Olender T."/>
            <person name="Lancet D."/>
            <person name="Huttley G.A."/>
            <person name="Smit A.F."/>
            <person name="Pask A."/>
            <person name="Temple-Smith P."/>
            <person name="Batzer M.A."/>
            <person name="Walker J.A."/>
            <person name="Konkel M.K."/>
            <person name="Harris R.S."/>
            <person name="Whittington C.M."/>
            <person name="Wong E.S."/>
            <person name="Gemmell N.J."/>
            <person name="Buschiazzo E."/>
            <person name="Vargas Jentzsch I.M."/>
            <person name="Merkel A."/>
            <person name="Schmitz J."/>
            <person name="Zemann A."/>
            <person name="Churakov G."/>
            <person name="Kriegs J.O."/>
            <person name="Brosius J."/>
            <person name="Murchison E.P."/>
            <person name="Sachidanandam R."/>
            <person name="Smith C."/>
            <person name="Hannon G.J."/>
            <person name="Tsend-Ayush E."/>
            <person name="McMillan D."/>
            <person name="Attenborough R."/>
            <person name="Rens W."/>
            <person name="Ferguson-Smith M."/>
            <person name="Lefevre C.M."/>
            <person name="Sharp J.A."/>
            <person name="Nicholas K.R."/>
            <person name="Ray D.A."/>
            <person name="Kube M."/>
            <person name="Reinhardt R."/>
            <person name="Pringle T.H."/>
            <person name="Taylor J."/>
            <person name="Jones R.C."/>
            <person name="Nixon B."/>
            <person name="Dacheux J.L."/>
            <person name="Niwa H."/>
            <person name="Sekita Y."/>
            <person name="Huang X."/>
            <person name="Stark A."/>
            <person name="Kheradpour P."/>
            <person name="Kellis M."/>
            <person name="Flicek P."/>
            <person name="Chen Y."/>
            <person name="Webber C."/>
            <person name="Hardison R."/>
            <person name="Nelson J."/>
            <person name="Hallsworth-Pepin K."/>
            <person name="Delehaunty K."/>
            <person name="Markovic C."/>
            <person name="Minx P."/>
            <person name="Feng Y."/>
            <person name="Kremitzki C."/>
            <person name="Mitreva M."/>
            <person name="Glasscock J."/>
            <person name="Wylie T."/>
            <person name="Wohldmann P."/>
            <person name="Thiru P."/>
            <person name="Nhan M.N."/>
            <person name="Pohl C.S."/>
            <person name="Smith S.M."/>
            <person name="Hou S."/>
            <person name="Nefedov M."/>
            <person name="de Jong P.J."/>
            <person name="Renfree M.B."/>
            <person name="Mardis E.R."/>
            <person name="Wilson R.K."/>
        </authorList>
    </citation>
    <scope>NUCLEOTIDE SEQUENCE [LARGE SCALE GENOMIC DNA]</scope>
    <source>
        <strain evidence="3 4">Glennie</strain>
    </source>
</reference>
<dbReference type="Proteomes" id="UP000002279">
    <property type="component" value="Chromosome 17"/>
</dbReference>
<dbReference type="FunCoup" id="A0A6I8PNZ3">
    <property type="interactions" value="177"/>
</dbReference>
<evidence type="ECO:0000313" key="3">
    <source>
        <dbReference type="Ensembl" id="ENSOANP00000054180.1"/>
    </source>
</evidence>
<accession>A0A6I8PNZ3</accession>
<dbReference type="PANTHER" id="PTHR15646">
    <property type="entry name" value="LINKER FOR ACTIVATION OF T-CELLS FAMILY MEMBER 2"/>
    <property type="match status" value="1"/>
</dbReference>
<evidence type="ECO:0000313" key="4">
    <source>
        <dbReference type="Proteomes" id="UP000002279"/>
    </source>
</evidence>
<dbReference type="GO" id="GO:0050853">
    <property type="term" value="P:B cell receptor signaling pathway"/>
    <property type="evidence" value="ECO:0000318"/>
    <property type="project" value="GO_Central"/>
</dbReference>
<dbReference type="GO" id="GO:0042113">
    <property type="term" value="P:B cell activation"/>
    <property type="evidence" value="ECO:0000318"/>
    <property type="project" value="GO_Central"/>
</dbReference>
<dbReference type="Bgee" id="ENSOANG00000036025">
    <property type="expression patterns" value="Expressed in ovary and 8 other cell types or tissues"/>
</dbReference>
<sequence length="196" mass="21488">MSPAELLLAGASLLLVGALAGLCVCCSRPGQKKQKKVYQQRTLREEHQSFTVMRAYSMAALRPGLMDTQEIPTGNRKGEELCTASAVEDAAEPRYQNFRKKTGRESETSYVDPIASDYYNCEGLRQQPPDEDDDSNSYENVLICQGRSSDLGLEDLDDYQNLLPRETSGSPGDDSSEPDYVNEPAAATGRGGPRVK</sequence>